<evidence type="ECO:0000313" key="2">
    <source>
        <dbReference type="EMBL" id="CAC5422651.1"/>
    </source>
</evidence>
<feature type="compositionally biased region" description="Acidic residues" evidence="1">
    <location>
        <begin position="87"/>
        <end position="97"/>
    </location>
</feature>
<accession>A0A6J8EU20</accession>
<protein>
    <submittedName>
        <fullName evidence="2">Uncharacterized protein</fullName>
    </submittedName>
</protein>
<dbReference type="PANTHER" id="PTHR36981:SF9">
    <property type="entry name" value="NANOR-RELATED"/>
    <property type="match status" value="1"/>
</dbReference>
<dbReference type="EMBL" id="CACVKT020009675">
    <property type="protein sequence ID" value="CAC5422651.1"/>
    <property type="molecule type" value="Genomic_DNA"/>
</dbReference>
<feature type="compositionally biased region" description="Basic and acidic residues" evidence="1">
    <location>
        <begin position="17"/>
        <end position="28"/>
    </location>
</feature>
<evidence type="ECO:0000256" key="1">
    <source>
        <dbReference type="SAM" id="MobiDB-lite"/>
    </source>
</evidence>
<feature type="region of interest" description="Disordered" evidence="1">
    <location>
        <begin position="1"/>
        <end position="103"/>
    </location>
</feature>
<sequence>MHDVTSGTIIKFQSMAQEEKASETRPIESSEDEDEPENDLSCGSSSFEDEDERNETENADSDEIEEVVAAVAGINPYQLEPYASDSETSENEEVENPEENRLEDNSWCSWGNFEVMTTARECICCNEVQRVLDVKNEEDISCITQHPGFLPVCLNVHVLGVANFQYRQEYGDTPEQANE</sequence>
<dbReference type="AlphaFoldDB" id="A0A6J8EU20"/>
<keyword evidence="3" id="KW-1185">Reference proteome</keyword>
<reference evidence="2 3" key="1">
    <citation type="submission" date="2020-06" db="EMBL/GenBank/DDBJ databases">
        <authorList>
            <person name="Li R."/>
            <person name="Bekaert M."/>
        </authorList>
    </citation>
    <scope>NUCLEOTIDE SEQUENCE [LARGE SCALE GENOMIC DNA]</scope>
    <source>
        <strain evidence="3">wild</strain>
    </source>
</reference>
<feature type="compositionally biased region" description="Acidic residues" evidence="1">
    <location>
        <begin position="29"/>
        <end position="38"/>
    </location>
</feature>
<dbReference type="OrthoDB" id="6124977at2759"/>
<organism evidence="2 3">
    <name type="scientific">Mytilus coruscus</name>
    <name type="common">Sea mussel</name>
    <dbReference type="NCBI Taxonomy" id="42192"/>
    <lineage>
        <taxon>Eukaryota</taxon>
        <taxon>Metazoa</taxon>
        <taxon>Spiralia</taxon>
        <taxon>Lophotrochozoa</taxon>
        <taxon>Mollusca</taxon>
        <taxon>Bivalvia</taxon>
        <taxon>Autobranchia</taxon>
        <taxon>Pteriomorphia</taxon>
        <taxon>Mytilida</taxon>
        <taxon>Mytiloidea</taxon>
        <taxon>Mytilidae</taxon>
        <taxon>Mytilinae</taxon>
        <taxon>Mytilus</taxon>
    </lineage>
</organism>
<dbReference type="PANTHER" id="PTHR36981">
    <property type="entry name" value="ZGC:195170"/>
    <property type="match status" value="1"/>
</dbReference>
<gene>
    <name evidence="2" type="ORF">MCOR_54688</name>
</gene>
<dbReference type="Proteomes" id="UP000507470">
    <property type="component" value="Unassembled WGS sequence"/>
</dbReference>
<feature type="compositionally biased region" description="Acidic residues" evidence="1">
    <location>
        <begin position="47"/>
        <end position="66"/>
    </location>
</feature>
<evidence type="ECO:0000313" key="3">
    <source>
        <dbReference type="Proteomes" id="UP000507470"/>
    </source>
</evidence>
<name>A0A6J8EU20_MYTCO</name>
<proteinExistence type="predicted"/>